<gene>
    <name evidence="2" type="ORF">PCOR1329_LOCUS18197</name>
</gene>
<sequence length="510" mass="56554">MSADHKSSAALWTGMRPGKMHLFNQGGSREVEYLLSDRVQKPRSVFAPGTRIKMNAVPMFLGVFIPWGIYIFCCGLTSFSLNYSNPSLVRGLLALVFAVWVGAVFAAVWTRHRNPDPTWVTYLALVNGIAAIAGTVSGEVSFSTFSGSYYRIRDLRVVSDVDASYTSGQNLLDAGIVHFAPGNHFDDLRTWHFKYGSTWCVAPLVTNRTVPLAGSYDFWIVGKDCCSHVASDFRCGAWYRARAPTGLRVVDDDDLAMYQLAVQQAQSLYDITAANPVFLTWHADPEAEVTSWAMRAYKRCTAPRRRPRKNSTTSSCRRWTEPPTVTRRLVNCPCSVLERAPWPLFSRLAPARFGPQVGFTKPRFTKGRSVHPRVGQGGGLVRIRPPAYLFSEVRTDFLDRRWAPLAAPAASLLARSARQRGGSSADPRGPRRPPRFDVYAVVVPLRGFSCSGPVVSKASRKAKWFLGPPLLNSLEVTPPSPTPQGTWSRCGSPWSAAFLQCAWPRSDFHS</sequence>
<feature type="transmembrane region" description="Helical" evidence="1">
    <location>
        <begin position="60"/>
        <end position="81"/>
    </location>
</feature>
<keyword evidence="1" id="KW-0472">Membrane</keyword>
<organism evidence="2 3">
    <name type="scientific">Prorocentrum cordatum</name>
    <dbReference type="NCBI Taxonomy" id="2364126"/>
    <lineage>
        <taxon>Eukaryota</taxon>
        <taxon>Sar</taxon>
        <taxon>Alveolata</taxon>
        <taxon>Dinophyceae</taxon>
        <taxon>Prorocentrales</taxon>
        <taxon>Prorocentraceae</taxon>
        <taxon>Prorocentrum</taxon>
    </lineage>
</organism>
<feature type="transmembrane region" description="Helical" evidence="1">
    <location>
        <begin position="87"/>
        <end position="108"/>
    </location>
</feature>
<accession>A0ABN9R964</accession>
<dbReference type="Proteomes" id="UP001189429">
    <property type="component" value="Unassembled WGS sequence"/>
</dbReference>
<evidence type="ECO:0000313" key="2">
    <source>
        <dbReference type="EMBL" id="CAK0814658.1"/>
    </source>
</evidence>
<keyword evidence="1" id="KW-0812">Transmembrane</keyword>
<evidence type="ECO:0000313" key="3">
    <source>
        <dbReference type="Proteomes" id="UP001189429"/>
    </source>
</evidence>
<feature type="transmembrane region" description="Helical" evidence="1">
    <location>
        <begin position="120"/>
        <end position="138"/>
    </location>
</feature>
<keyword evidence="3" id="KW-1185">Reference proteome</keyword>
<protein>
    <submittedName>
        <fullName evidence="2">Uncharacterized protein</fullName>
    </submittedName>
</protein>
<dbReference type="EMBL" id="CAUYUJ010005700">
    <property type="protein sequence ID" value="CAK0814658.1"/>
    <property type="molecule type" value="Genomic_DNA"/>
</dbReference>
<reference evidence="2" key="1">
    <citation type="submission" date="2023-10" db="EMBL/GenBank/DDBJ databases">
        <authorList>
            <person name="Chen Y."/>
            <person name="Shah S."/>
            <person name="Dougan E. K."/>
            <person name="Thang M."/>
            <person name="Chan C."/>
        </authorList>
    </citation>
    <scope>NUCLEOTIDE SEQUENCE [LARGE SCALE GENOMIC DNA]</scope>
</reference>
<name>A0ABN9R964_9DINO</name>
<evidence type="ECO:0000256" key="1">
    <source>
        <dbReference type="SAM" id="Phobius"/>
    </source>
</evidence>
<proteinExistence type="predicted"/>
<keyword evidence="1" id="KW-1133">Transmembrane helix</keyword>
<comment type="caution">
    <text evidence="2">The sequence shown here is derived from an EMBL/GenBank/DDBJ whole genome shotgun (WGS) entry which is preliminary data.</text>
</comment>